<name>A0ABU8GYA4_9SPHN</name>
<dbReference type="EMBL" id="JBBBDM010000001">
    <property type="protein sequence ID" value="MEI5685838.1"/>
    <property type="molecule type" value="Genomic_DNA"/>
</dbReference>
<gene>
    <name evidence="1" type="ORF">V8201_01970</name>
</gene>
<comment type="caution">
    <text evidence="1">The sequence shown here is derived from an EMBL/GenBank/DDBJ whole genome shotgun (WGS) entry which is preliminary data.</text>
</comment>
<dbReference type="Proteomes" id="UP001367771">
    <property type="component" value="Unassembled WGS sequence"/>
</dbReference>
<keyword evidence="2" id="KW-1185">Reference proteome</keyword>
<organism evidence="1 2">
    <name type="scientific">Sphingomonas kyungheensis</name>
    <dbReference type="NCBI Taxonomy" id="1069987"/>
    <lineage>
        <taxon>Bacteria</taxon>
        <taxon>Pseudomonadati</taxon>
        <taxon>Pseudomonadota</taxon>
        <taxon>Alphaproteobacteria</taxon>
        <taxon>Sphingomonadales</taxon>
        <taxon>Sphingomonadaceae</taxon>
        <taxon>Sphingomonas</taxon>
    </lineage>
</organism>
<accession>A0ABU8GYA4</accession>
<proteinExistence type="predicted"/>
<sequence>MAADIAFYQRRAEQERRLADRSATPDARRVHREMAKRYARLIAELDSGNPAAP</sequence>
<evidence type="ECO:0000313" key="2">
    <source>
        <dbReference type="Proteomes" id="UP001367771"/>
    </source>
</evidence>
<reference evidence="1 2" key="1">
    <citation type="journal article" date="2013" name="Int. J. Syst. Evol. Microbiol.">
        <title>Sphingomonas kyungheensis sp. nov., a bacterium with ginsenoside-converting activity isolated from soil of a ginseng field.</title>
        <authorList>
            <person name="Son H.M."/>
            <person name="Yang J.E."/>
            <person name="Park Y."/>
            <person name="Han C.K."/>
            <person name="Kim S.G."/>
            <person name="Kook M."/>
            <person name="Yi T.H."/>
        </authorList>
    </citation>
    <scope>NUCLEOTIDE SEQUENCE [LARGE SCALE GENOMIC DNA]</scope>
    <source>
        <strain evidence="1 2">LMG 26582</strain>
    </source>
</reference>
<evidence type="ECO:0000313" key="1">
    <source>
        <dbReference type="EMBL" id="MEI5685838.1"/>
    </source>
</evidence>
<protein>
    <submittedName>
        <fullName evidence="1">Uncharacterized protein</fullName>
    </submittedName>
</protein>
<dbReference type="RefSeq" id="WP_200870394.1">
    <property type="nucleotide sequence ID" value="NZ_JBBBDM010000001.1"/>
</dbReference>